<name>A0A428PVT5_9HYPO</name>
<gene>
    <name evidence="2" type="ORF">CEP51_014284</name>
</gene>
<dbReference type="Proteomes" id="UP000287972">
    <property type="component" value="Unassembled WGS sequence"/>
</dbReference>
<evidence type="ECO:0000313" key="3">
    <source>
        <dbReference type="Proteomes" id="UP000287972"/>
    </source>
</evidence>
<protein>
    <submittedName>
        <fullName evidence="2">Uncharacterized protein</fullName>
    </submittedName>
</protein>
<feature type="compositionally biased region" description="Polar residues" evidence="1">
    <location>
        <begin position="1"/>
        <end position="27"/>
    </location>
</feature>
<keyword evidence="3" id="KW-1185">Reference proteome</keyword>
<proteinExistence type="predicted"/>
<feature type="compositionally biased region" description="Acidic residues" evidence="1">
    <location>
        <begin position="71"/>
        <end position="112"/>
    </location>
</feature>
<dbReference type="AlphaFoldDB" id="A0A428PVT5"/>
<feature type="region of interest" description="Disordered" evidence="1">
    <location>
        <begin position="1"/>
        <end position="140"/>
    </location>
</feature>
<comment type="caution">
    <text evidence="2">The sequence shown here is derived from an EMBL/GenBank/DDBJ whole genome shotgun (WGS) entry which is preliminary data.</text>
</comment>
<evidence type="ECO:0000313" key="2">
    <source>
        <dbReference type="EMBL" id="RSL57140.1"/>
    </source>
</evidence>
<evidence type="ECO:0000256" key="1">
    <source>
        <dbReference type="SAM" id="MobiDB-lite"/>
    </source>
</evidence>
<reference evidence="2 3" key="1">
    <citation type="submission" date="2017-06" db="EMBL/GenBank/DDBJ databases">
        <title>Comparative genomic analysis of Ambrosia Fusariam Clade fungi.</title>
        <authorList>
            <person name="Stajich J.E."/>
            <person name="Carrillo J."/>
            <person name="Kijimoto T."/>
            <person name="Eskalen A."/>
            <person name="O'Donnell K."/>
            <person name="Kasson M."/>
        </authorList>
    </citation>
    <scope>NUCLEOTIDE SEQUENCE [LARGE SCALE GENOMIC DNA]</scope>
    <source>
        <strain evidence="2 3">NRRL62606</strain>
    </source>
</reference>
<sequence length="239" mass="26596">MAPSRQQQETPATSSQTNNPQDTANDTKSQRSKKKRVEPISSFAPRRPDEIEEAESVVPAPKPKPTRVESSDEEDHEGNDDDVESVYLSDDEASDDQDTTSEEDSDDSDDSVESLPPRQLTRRSTGRAVKHPSPSSPFTVVQTQSETTHWITTQQPQGNNRAVTRGTRTIQQQTTMHGQNLNIQHQQEQQQRRSNGNSLRVNMSIDVNMSFSGLVTGRNLSFAGGQLSYGWSRRNTQGS</sequence>
<dbReference type="EMBL" id="NKCL01000654">
    <property type="protein sequence ID" value="RSL57140.1"/>
    <property type="molecule type" value="Genomic_DNA"/>
</dbReference>
<organism evidence="2 3">
    <name type="scientific">Fusarium floridanum</name>
    <dbReference type="NCBI Taxonomy" id="1325733"/>
    <lineage>
        <taxon>Eukaryota</taxon>
        <taxon>Fungi</taxon>
        <taxon>Dikarya</taxon>
        <taxon>Ascomycota</taxon>
        <taxon>Pezizomycotina</taxon>
        <taxon>Sordariomycetes</taxon>
        <taxon>Hypocreomycetidae</taxon>
        <taxon>Hypocreales</taxon>
        <taxon>Nectriaceae</taxon>
        <taxon>Fusarium</taxon>
        <taxon>Fusarium solani species complex</taxon>
    </lineage>
</organism>
<accession>A0A428PVT5</accession>
<feature type="compositionally biased region" description="Basic residues" evidence="1">
    <location>
        <begin position="120"/>
        <end position="130"/>
    </location>
</feature>